<evidence type="ECO:0000313" key="4">
    <source>
        <dbReference type="EMBL" id="BDC98192.1"/>
    </source>
</evidence>
<dbReference type="PANTHER" id="PTHR43861:SF1">
    <property type="entry name" value="TRANS-ACONITATE 2-METHYLTRANSFERASE"/>
    <property type="match status" value="1"/>
</dbReference>
<evidence type="ECO:0000259" key="3">
    <source>
        <dbReference type="Pfam" id="PF13649"/>
    </source>
</evidence>
<dbReference type="PANTHER" id="PTHR43861">
    <property type="entry name" value="TRANS-ACONITATE 2-METHYLTRANSFERASE-RELATED"/>
    <property type="match status" value="1"/>
</dbReference>
<protein>
    <submittedName>
        <fullName evidence="4">Methyltransferase</fullName>
    </submittedName>
</protein>
<dbReference type="RefSeq" id="WP_332920859.1">
    <property type="nucleotide sequence ID" value="NZ_AP025292.1"/>
</dbReference>
<dbReference type="GO" id="GO:0032259">
    <property type="term" value="P:methylation"/>
    <property type="evidence" value="ECO:0007669"/>
    <property type="project" value="UniProtKB-KW"/>
</dbReference>
<sequence length="247" mass="28721">MMNKKEWFGEWFDSPYYHILYKDRDYVEAQKFISVLADKLAFAPDAKIMDLACGKGRHSIFLNKKGYHVVGLDLSAQNIEAARQSANSSLQFYIHDMRNVFEQGKGSFDFILNLFTSFGYFAQEDENKQAICRAAEGLKKGGKFVLDFLNPEKVIQGLVPKERKTVENIDFSITRALSDDGYIVKDIWFEDENRPFHFQERVKAIRKEDFIQYFEAAGLTVEAVYGDYQLNDYDERISDRMIFVAKK</sequence>
<keyword evidence="2" id="KW-0808">Transferase</keyword>
<dbReference type="Pfam" id="PF13649">
    <property type="entry name" value="Methyltransf_25"/>
    <property type="match status" value="1"/>
</dbReference>
<keyword evidence="1 4" id="KW-0489">Methyltransferase</keyword>
<dbReference type="CDD" id="cd02440">
    <property type="entry name" value="AdoMet_MTases"/>
    <property type="match status" value="1"/>
</dbReference>
<dbReference type="GO" id="GO:0008168">
    <property type="term" value="F:methyltransferase activity"/>
    <property type="evidence" value="ECO:0007669"/>
    <property type="project" value="UniProtKB-KW"/>
</dbReference>
<dbReference type="InterPro" id="IPR041698">
    <property type="entry name" value="Methyltransf_25"/>
</dbReference>
<proteinExistence type="predicted"/>
<organism evidence="4 5">
    <name type="scientific">Persicobacter psychrovividus</name>
    <dbReference type="NCBI Taxonomy" id="387638"/>
    <lineage>
        <taxon>Bacteria</taxon>
        <taxon>Pseudomonadati</taxon>
        <taxon>Bacteroidota</taxon>
        <taxon>Cytophagia</taxon>
        <taxon>Cytophagales</taxon>
        <taxon>Persicobacteraceae</taxon>
        <taxon>Persicobacter</taxon>
    </lineage>
</organism>
<evidence type="ECO:0000256" key="2">
    <source>
        <dbReference type="ARBA" id="ARBA00022679"/>
    </source>
</evidence>
<dbReference type="SUPFAM" id="SSF53335">
    <property type="entry name" value="S-adenosyl-L-methionine-dependent methyltransferases"/>
    <property type="match status" value="1"/>
</dbReference>
<feature type="domain" description="Methyltransferase" evidence="3">
    <location>
        <begin position="48"/>
        <end position="142"/>
    </location>
</feature>
<dbReference type="InterPro" id="IPR029063">
    <property type="entry name" value="SAM-dependent_MTases_sf"/>
</dbReference>
<keyword evidence="5" id="KW-1185">Reference proteome</keyword>
<gene>
    <name evidence="4" type="ORF">PEPS_04730</name>
</gene>
<evidence type="ECO:0000256" key="1">
    <source>
        <dbReference type="ARBA" id="ARBA00022603"/>
    </source>
</evidence>
<dbReference type="Proteomes" id="UP001354989">
    <property type="component" value="Chromosome"/>
</dbReference>
<reference evidence="4 5" key="1">
    <citation type="submission" date="2021-12" db="EMBL/GenBank/DDBJ databases">
        <title>Genome sequencing of bacteria with rrn-lacking chromosome and rrn-plasmid.</title>
        <authorList>
            <person name="Anda M."/>
            <person name="Iwasaki W."/>
        </authorList>
    </citation>
    <scope>NUCLEOTIDE SEQUENCE [LARGE SCALE GENOMIC DNA]</scope>
    <source>
        <strain evidence="4 5">NBRC 101262</strain>
    </source>
</reference>
<name>A0ABN6L510_9BACT</name>
<dbReference type="EMBL" id="AP025292">
    <property type="protein sequence ID" value="BDC98192.1"/>
    <property type="molecule type" value="Genomic_DNA"/>
</dbReference>
<evidence type="ECO:0000313" key="5">
    <source>
        <dbReference type="Proteomes" id="UP001354989"/>
    </source>
</evidence>
<dbReference type="Gene3D" id="3.40.50.150">
    <property type="entry name" value="Vaccinia Virus protein VP39"/>
    <property type="match status" value="1"/>
</dbReference>
<dbReference type="Gene3D" id="2.20.25.110">
    <property type="entry name" value="S-adenosyl-L-methionine-dependent methyltransferases"/>
    <property type="match status" value="1"/>
</dbReference>
<accession>A0ABN6L510</accession>